<dbReference type="PANTHER" id="PTHR42924:SF3">
    <property type="entry name" value="POLYMERASE_HISTIDINOL PHOSPHATASE N-TERMINAL DOMAIN-CONTAINING PROTEIN"/>
    <property type="match status" value="1"/>
</dbReference>
<protein>
    <submittedName>
        <fullName evidence="2">PHP domain-containing protein</fullName>
    </submittedName>
</protein>
<dbReference type="SMART" id="SM00481">
    <property type="entry name" value="POLIIIAc"/>
    <property type="match status" value="1"/>
</dbReference>
<proteinExistence type="predicted"/>
<evidence type="ECO:0000313" key="3">
    <source>
        <dbReference type="Proteomes" id="UP000238762"/>
    </source>
</evidence>
<organism evidence="2 3">
    <name type="scientific">Merismopedia glauca CCAP 1448/3</name>
    <dbReference type="NCBI Taxonomy" id="1296344"/>
    <lineage>
        <taxon>Bacteria</taxon>
        <taxon>Bacillati</taxon>
        <taxon>Cyanobacteriota</taxon>
        <taxon>Cyanophyceae</taxon>
        <taxon>Synechococcales</taxon>
        <taxon>Merismopediaceae</taxon>
        <taxon>Merismopedia</taxon>
    </lineage>
</organism>
<dbReference type="InterPro" id="IPR052018">
    <property type="entry name" value="PHP_domain"/>
</dbReference>
<dbReference type="InterPro" id="IPR004013">
    <property type="entry name" value="PHP_dom"/>
</dbReference>
<gene>
    <name evidence="2" type="ORF">C7B64_09410</name>
</gene>
<dbReference type="GO" id="GO:0035312">
    <property type="term" value="F:5'-3' DNA exonuclease activity"/>
    <property type="evidence" value="ECO:0007669"/>
    <property type="project" value="TreeGrafter"/>
</dbReference>
<name>A0A2T1C4Y8_9CYAN</name>
<keyword evidence="3" id="KW-1185">Reference proteome</keyword>
<dbReference type="GO" id="GO:0004534">
    <property type="term" value="F:5'-3' RNA exonuclease activity"/>
    <property type="evidence" value="ECO:0007669"/>
    <property type="project" value="TreeGrafter"/>
</dbReference>
<evidence type="ECO:0000313" key="2">
    <source>
        <dbReference type="EMBL" id="PSB03228.1"/>
    </source>
</evidence>
<dbReference type="InterPro" id="IPR016195">
    <property type="entry name" value="Pol/histidinol_Pase-like"/>
</dbReference>
<accession>A0A2T1C4Y8</accession>
<dbReference type="EMBL" id="PVWJ01000037">
    <property type="protein sequence ID" value="PSB03228.1"/>
    <property type="molecule type" value="Genomic_DNA"/>
</dbReference>
<dbReference type="RefSeq" id="WP_106288392.1">
    <property type="nucleotide sequence ID" value="NZ_CAWNTC010000013.1"/>
</dbReference>
<evidence type="ECO:0000259" key="1">
    <source>
        <dbReference type="SMART" id="SM00481"/>
    </source>
</evidence>
<feature type="domain" description="Polymerase/histidinol phosphatase N-terminal" evidence="1">
    <location>
        <begin position="38"/>
        <end position="114"/>
    </location>
</feature>
<dbReference type="PANTHER" id="PTHR42924">
    <property type="entry name" value="EXONUCLEASE"/>
    <property type="match status" value="1"/>
</dbReference>
<dbReference type="OrthoDB" id="9804333at2"/>
<dbReference type="Gene3D" id="3.20.20.140">
    <property type="entry name" value="Metal-dependent hydrolases"/>
    <property type="match status" value="1"/>
</dbReference>
<reference evidence="2 3" key="1">
    <citation type="submission" date="2018-02" db="EMBL/GenBank/DDBJ databases">
        <authorList>
            <person name="Cohen D.B."/>
            <person name="Kent A.D."/>
        </authorList>
    </citation>
    <scope>NUCLEOTIDE SEQUENCE [LARGE SCALE GENOMIC DNA]</scope>
    <source>
        <strain evidence="2 3">CCAP 1448/3</strain>
    </source>
</reference>
<dbReference type="SUPFAM" id="SSF89550">
    <property type="entry name" value="PHP domain-like"/>
    <property type="match status" value="1"/>
</dbReference>
<dbReference type="InterPro" id="IPR003141">
    <property type="entry name" value="Pol/His_phosphatase_N"/>
</dbReference>
<sequence length="238" mass="25845">MVTNFAGRTAANSIAATDVIALREVLGQIDAHSCPQFYNFHMHTLCSDGRLEPERLMQQAVAIGLLGMAITDHHSTSGYNLAQQWLTNIQEQSDSSLAAQKLRLWTGVEITAHLLNTEVHILGYAFDPNSSSLEPYLQGKSTKGDLSQAFRVINGIHQAGGLAVLAHPARYHSPATDLIPAAADLGIDGVETYYAYNNPSPWQPSPKQTEQVKQLALAHGLLHTCGTDTHGTNLLQRL</sequence>
<dbReference type="Proteomes" id="UP000238762">
    <property type="component" value="Unassembled WGS sequence"/>
</dbReference>
<dbReference type="AlphaFoldDB" id="A0A2T1C4Y8"/>
<comment type="caution">
    <text evidence="2">The sequence shown here is derived from an EMBL/GenBank/DDBJ whole genome shotgun (WGS) entry which is preliminary data.</text>
</comment>
<reference evidence="2 3" key="2">
    <citation type="submission" date="2018-03" db="EMBL/GenBank/DDBJ databases">
        <title>The ancient ancestry and fast evolution of plastids.</title>
        <authorList>
            <person name="Moore K.R."/>
            <person name="Magnabosco C."/>
            <person name="Momper L."/>
            <person name="Gold D.A."/>
            <person name="Bosak T."/>
            <person name="Fournier G.P."/>
        </authorList>
    </citation>
    <scope>NUCLEOTIDE SEQUENCE [LARGE SCALE GENOMIC DNA]</scope>
    <source>
        <strain evidence="2 3">CCAP 1448/3</strain>
    </source>
</reference>
<dbReference type="CDD" id="cd07438">
    <property type="entry name" value="PHP_HisPPase_AMP"/>
    <property type="match status" value="1"/>
</dbReference>
<dbReference type="Pfam" id="PF02811">
    <property type="entry name" value="PHP"/>
    <property type="match status" value="1"/>
</dbReference>